<dbReference type="GO" id="GO:0007015">
    <property type="term" value="P:actin filament organization"/>
    <property type="evidence" value="ECO:0007669"/>
    <property type="project" value="TreeGrafter"/>
</dbReference>
<dbReference type="CDD" id="cd01378">
    <property type="entry name" value="MYSc_Myo1"/>
    <property type="match status" value="1"/>
</dbReference>
<dbReference type="GO" id="GO:0007498">
    <property type="term" value="P:mesoderm development"/>
    <property type="evidence" value="ECO:0007669"/>
    <property type="project" value="UniProtKB-ARBA"/>
</dbReference>
<evidence type="ECO:0000256" key="3">
    <source>
        <dbReference type="ARBA" id="ARBA00022737"/>
    </source>
</evidence>
<dbReference type="Pfam" id="PF00612">
    <property type="entry name" value="IQ"/>
    <property type="match status" value="1"/>
</dbReference>
<dbReference type="GO" id="GO:0030048">
    <property type="term" value="P:actin filament-based movement"/>
    <property type="evidence" value="ECO:0007669"/>
    <property type="project" value="TreeGrafter"/>
</dbReference>
<dbReference type="GO" id="GO:0048803">
    <property type="term" value="P:imaginal disc-derived male genitalia morphogenesis"/>
    <property type="evidence" value="ECO:0007669"/>
    <property type="project" value="UniProtKB-ARBA"/>
</dbReference>
<dbReference type="GO" id="GO:0005546">
    <property type="term" value="F:phosphatidylinositol-4,5-bisphosphate binding"/>
    <property type="evidence" value="ECO:0007669"/>
    <property type="project" value="UniProtKB-ARBA"/>
</dbReference>
<dbReference type="GO" id="GO:0005902">
    <property type="term" value="C:microvillus"/>
    <property type="evidence" value="ECO:0007669"/>
    <property type="project" value="TreeGrafter"/>
</dbReference>
<comment type="similarity">
    <text evidence="2 10">Belongs to the TRAFAC class myosin-kinesin ATPase superfamily. Myosin family.</text>
</comment>
<dbReference type="InterPro" id="IPR010926">
    <property type="entry name" value="Myosin_TH1"/>
</dbReference>
<dbReference type="GO" id="GO:0007368">
    <property type="term" value="P:determination of left/right symmetry"/>
    <property type="evidence" value="ECO:0007669"/>
    <property type="project" value="UniProtKB-ARBA"/>
</dbReference>
<feature type="region of interest" description="Actin-binding" evidence="10">
    <location>
        <begin position="568"/>
        <end position="590"/>
    </location>
</feature>
<dbReference type="SMART" id="SM00015">
    <property type="entry name" value="IQ"/>
    <property type="match status" value="3"/>
</dbReference>
<evidence type="ECO:0000256" key="1">
    <source>
        <dbReference type="ARBA" id="ARBA00004413"/>
    </source>
</evidence>
<accession>A0A1L8E5X6</accession>
<dbReference type="GO" id="GO:0005938">
    <property type="term" value="C:cell cortex"/>
    <property type="evidence" value="ECO:0007669"/>
    <property type="project" value="UniProtKB-ARBA"/>
</dbReference>
<dbReference type="Pfam" id="PF06017">
    <property type="entry name" value="Myosin_TH1"/>
    <property type="match status" value="1"/>
</dbReference>
<keyword evidence="6" id="KW-0446">Lipid-binding</keyword>
<keyword evidence="8 10" id="KW-0505">Motor protein</keyword>
<dbReference type="PROSITE" id="PS51456">
    <property type="entry name" value="MYOSIN_MOTOR"/>
    <property type="match status" value="1"/>
</dbReference>
<dbReference type="FunFam" id="3.40.850.10:FF:000101">
    <property type="entry name" value="Slow myosin heavy chain 2"/>
    <property type="match status" value="1"/>
</dbReference>
<sequence>MERGLHDRDIVGLQDFVLLEDYQSEEAFLDNLKKRFQENLIYTYIGQVLISVNPYKELPIYSEEDIAEYRKKHFFEAPPHIFAISDNAYRSLTGENRAQCILISGESGSGKTEASKKVLQFIAAASGHVATVDSVRDKLLQSNPVLEAFGNAKTNRNDNSSRFGKYMDVQFNFMGAPEGGNILNYLLEKSRVIHQSAGERNFHIFYQLLAGANEDLLRELELKRDLDTYYYLTDGAKGIVDRIRDGDNFNQIRRAMSVMEISEDEQRDILHIVASVLHLGNVGFTEEEGKALILKPKSVSAISKLLGCPEDKLNHALTHRTIDAQGDVVTSPLSREMAIYARDALAKAVYDRLFSWLVSRINVSLKTSQSSRKNNVMGILDIYGFEIFKRNSFEQFCINFCNEKLQQLFIELTLKSEQEEYFKEGIEWEPVEYFDNRIICSLIEEKHKGIIALMDEECLRPGDPTDLSFLEKMNNQLGTHPHYLCHNRASVAVQKIMGRDEFRLIHYAGDVTYNVTGFLDKNNDLLFRDLKEVMAETANSITRKCFPVSEFQSKKRPDTAVAQFKNSLNNLMEILMCKEPSYIRCIKPNDLQTSGQFDDKIVLHQVKYLGLMENLRVRRAGFAYRRRYEMFLERYKCLSKETWPHYRGAPKDGVQILVQQLGYKPDEFRMGKTKIFIRYPATLFATEDAFQAQKHHLAAIIQARWKGRRQRKEYLKLREQTIALQKYARRYLAIQKAKKRRDAATAIRAFIKGFITRNDPPNEYNLSFIAHSKRQWLLRLAKSLPEHILHHTWPNYPAHCAEASHLLKRMHRLHLARIYRLSLSKERKRQLDLKVLAESVFKGHKNNYTRSVKDWFVDERIPKEHMTQVNNFVTMNFGTETLHYVTSVIKYDRRGYKPRDRILLLSGKALYVLDSKTYKQKHRLPLDKIDFVVSNEADNILMIRIPLEMKKDKGDLIVAVPEIIECCIWILDVTKKKQIVTIVDTGTIMHNLMRGKTGKIEIQQGPQPSITRAKSGNLLVIAGQ</sequence>
<organism evidence="13">
    <name type="scientific">Nyssomyia neivai</name>
    <dbReference type="NCBI Taxonomy" id="330878"/>
    <lineage>
        <taxon>Eukaryota</taxon>
        <taxon>Metazoa</taxon>
        <taxon>Ecdysozoa</taxon>
        <taxon>Arthropoda</taxon>
        <taxon>Hexapoda</taxon>
        <taxon>Insecta</taxon>
        <taxon>Pterygota</taxon>
        <taxon>Neoptera</taxon>
        <taxon>Endopterygota</taxon>
        <taxon>Diptera</taxon>
        <taxon>Nematocera</taxon>
        <taxon>Psychodoidea</taxon>
        <taxon>Psychodidae</taxon>
        <taxon>Nyssomyia</taxon>
    </lineage>
</organism>
<dbReference type="GO" id="GO:0005524">
    <property type="term" value="F:ATP binding"/>
    <property type="evidence" value="ECO:0007669"/>
    <property type="project" value="UniProtKB-UniRule"/>
</dbReference>
<dbReference type="GO" id="GO:0016459">
    <property type="term" value="C:myosin complex"/>
    <property type="evidence" value="ECO:0007669"/>
    <property type="project" value="UniProtKB-KW"/>
</dbReference>
<dbReference type="EMBL" id="GFDF01000172">
    <property type="protein sequence ID" value="JAV13912.1"/>
    <property type="molecule type" value="Transcribed_RNA"/>
</dbReference>
<dbReference type="AlphaFoldDB" id="A0A1L8E5X6"/>
<reference evidence="13" key="1">
    <citation type="submission" date="2016-12" db="EMBL/GenBank/DDBJ databases">
        <title>An insight into the sialome and mialome of the sand fly, Nyssomyia neivai.</title>
        <authorList>
            <person name="Sebastian V."/>
            <person name="Goulart T.M."/>
            <person name="Oliveira W."/>
            <person name="Calvo E."/>
            <person name="Oliveira L.F."/>
            <person name="Pinto M.C."/>
            <person name="Rosselino A.M."/>
            <person name="Ribeiro J.M."/>
        </authorList>
    </citation>
    <scope>NUCLEOTIDE SEQUENCE</scope>
</reference>
<evidence type="ECO:0000256" key="9">
    <source>
        <dbReference type="ARBA" id="ARBA00023203"/>
    </source>
</evidence>
<dbReference type="GO" id="GO:0006897">
    <property type="term" value="P:endocytosis"/>
    <property type="evidence" value="ECO:0007669"/>
    <property type="project" value="TreeGrafter"/>
</dbReference>
<dbReference type="GO" id="GO:0005886">
    <property type="term" value="C:plasma membrane"/>
    <property type="evidence" value="ECO:0007669"/>
    <property type="project" value="UniProtKB-SubCell"/>
</dbReference>
<evidence type="ECO:0000256" key="10">
    <source>
        <dbReference type="PROSITE-ProRule" id="PRU00782"/>
    </source>
</evidence>
<evidence type="ECO:0000256" key="8">
    <source>
        <dbReference type="ARBA" id="ARBA00023175"/>
    </source>
</evidence>
<evidence type="ECO:0000256" key="2">
    <source>
        <dbReference type="ARBA" id="ARBA00008314"/>
    </source>
</evidence>
<dbReference type="InterPro" id="IPR027417">
    <property type="entry name" value="P-loop_NTPase"/>
</dbReference>
<dbReference type="Gene3D" id="3.40.850.10">
    <property type="entry name" value="Kinesin motor domain"/>
    <property type="match status" value="1"/>
</dbReference>
<dbReference type="PANTHER" id="PTHR13140:SF679">
    <property type="entry name" value="UNCONVENTIONAL MYOSIN IC"/>
    <property type="match status" value="1"/>
</dbReference>
<feature type="domain" description="TH1" evidence="12">
    <location>
        <begin position="845"/>
        <end position="1024"/>
    </location>
</feature>
<dbReference type="GO" id="GO:0045177">
    <property type="term" value="C:apical part of cell"/>
    <property type="evidence" value="ECO:0007669"/>
    <property type="project" value="UniProtKB-ARBA"/>
</dbReference>
<dbReference type="PRINTS" id="PR00193">
    <property type="entry name" value="MYOSINHEAVY"/>
</dbReference>
<dbReference type="GO" id="GO:0051015">
    <property type="term" value="F:actin filament binding"/>
    <property type="evidence" value="ECO:0007669"/>
    <property type="project" value="TreeGrafter"/>
</dbReference>
<dbReference type="Gene3D" id="1.20.120.720">
    <property type="entry name" value="Myosin VI head, motor domain, U50 subdomain"/>
    <property type="match status" value="1"/>
</dbReference>
<dbReference type="Gene3D" id="1.10.10.820">
    <property type="match status" value="1"/>
</dbReference>
<keyword evidence="4 10" id="KW-0547">Nucleotide-binding</keyword>
<dbReference type="GO" id="GO:0000146">
    <property type="term" value="F:microfilament motor activity"/>
    <property type="evidence" value="ECO:0007669"/>
    <property type="project" value="TreeGrafter"/>
</dbReference>
<dbReference type="FunFam" id="1.10.10.820:FF:000001">
    <property type="entry name" value="Myosin heavy chain"/>
    <property type="match status" value="1"/>
</dbReference>
<keyword evidence="3" id="KW-0677">Repeat</keyword>
<dbReference type="Gene3D" id="1.20.5.4820">
    <property type="match status" value="1"/>
</dbReference>
<evidence type="ECO:0000313" key="13">
    <source>
        <dbReference type="EMBL" id="JAV13912.1"/>
    </source>
</evidence>
<dbReference type="SMART" id="SM00242">
    <property type="entry name" value="MYSc"/>
    <property type="match status" value="1"/>
</dbReference>
<keyword evidence="5 10" id="KW-0067">ATP-binding</keyword>
<evidence type="ECO:0000256" key="4">
    <source>
        <dbReference type="ARBA" id="ARBA00022741"/>
    </source>
</evidence>
<dbReference type="InterPro" id="IPR036961">
    <property type="entry name" value="Kinesin_motor_dom_sf"/>
</dbReference>
<proteinExistence type="inferred from homology"/>
<dbReference type="SUPFAM" id="SSF52540">
    <property type="entry name" value="P-loop containing nucleoside triphosphate hydrolases"/>
    <property type="match status" value="1"/>
</dbReference>
<feature type="domain" description="Myosin motor" evidence="11">
    <location>
        <begin position="12"/>
        <end position="691"/>
    </location>
</feature>
<dbReference type="FunFam" id="1.20.58.530:FF:000004">
    <property type="entry name" value="Unconventional myosin ID"/>
    <property type="match status" value="1"/>
</dbReference>
<evidence type="ECO:0000259" key="12">
    <source>
        <dbReference type="PROSITE" id="PS51757"/>
    </source>
</evidence>
<keyword evidence="7 10" id="KW-0518">Myosin</keyword>
<dbReference type="InterPro" id="IPR036072">
    <property type="entry name" value="MYSc_Myo1"/>
</dbReference>
<dbReference type="PROSITE" id="PS51757">
    <property type="entry name" value="TH1"/>
    <property type="match status" value="1"/>
</dbReference>
<evidence type="ECO:0000256" key="5">
    <source>
        <dbReference type="ARBA" id="ARBA00022840"/>
    </source>
</evidence>
<keyword evidence="9 10" id="KW-0009">Actin-binding</keyword>
<evidence type="ECO:0000259" key="11">
    <source>
        <dbReference type="PROSITE" id="PS51456"/>
    </source>
</evidence>
<protein>
    <submittedName>
        <fullName evidence="13">Putative myosin class ii heavy chain</fullName>
    </submittedName>
</protein>
<dbReference type="InterPro" id="IPR000048">
    <property type="entry name" value="IQ_motif_EF-hand-BS"/>
</dbReference>
<dbReference type="Pfam" id="PF00063">
    <property type="entry name" value="Myosin_head"/>
    <property type="match status" value="1"/>
</dbReference>
<evidence type="ECO:0000256" key="7">
    <source>
        <dbReference type="ARBA" id="ARBA00023123"/>
    </source>
</evidence>
<dbReference type="PANTHER" id="PTHR13140">
    <property type="entry name" value="MYOSIN"/>
    <property type="match status" value="1"/>
</dbReference>
<dbReference type="InterPro" id="IPR001609">
    <property type="entry name" value="Myosin_head_motor_dom-like"/>
</dbReference>
<name>A0A1L8E5X6_9DIPT</name>
<dbReference type="PROSITE" id="PS50096">
    <property type="entry name" value="IQ"/>
    <property type="match status" value="1"/>
</dbReference>
<dbReference type="Gene3D" id="1.20.58.530">
    <property type="match status" value="1"/>
</dbReference>
<evidence type="ECO:0000256" key="6">
    <source>
        <dbReference type="ARBA" id="ARBA00023121"/>
    </source>
</evidence>
<comment type="subcellular location">
    <subcellularLocation>
        <location evidence="1">Cell membrane</location>
        <topology evidence="1">Peripheral membrane protein</topology>
        <orientation evidence="1">Cytoplasmic side</orientation>
    </subcellularLocation>
</comment>
<feature type="binding site" evidence="10">
    <location>
        <begin position="105"/>
        <end position="112"/>
    </location>
    <ligand>
        <name>ATP</name>
        <dbReference type="ChEBI" id="CHEBI:30616"/>
    </ligand>
</feature>